<keyword evidence="3" id="KW-1185">Reference proteome</keyword>
<evidence type="ECO:0000313" key="3">
    <source>
        <dbReference type="Proteomes" id="UP001055219"/>
    </source>
</evidence>
<dbReference type="RefSeq" id="XP_051365501.1">
    <property type="nucleotide sequence ID" value="XM_051503144.1"/>
</dbReference>
<organism evidence="2 3">
    <name type="scientific">Emericellopsis cladophorae</name>
    <dbReference type="NCBI Taxonomy" id="2686198"/>
    <lineage>
        <taxon>Eukaryota</taxon>
        <taxon>Fungi</taxon>
        <taxon>Dikarya</taxon>
        <taxon>Ascomycota</taxon>
        <taxon>Pezizomycotina</taxon>
        <taxon>Sordariomycetes</taxon>
        <taxon>Hypocreomycetidae</taxon>
        <taxon>Hypocreales</taxon>
        <taxon>Bionectriaceae</taxon>
        <taxon>Emericellopsis</taxon>
    </lineage>
</organism>
<dbReference type="Proteomes" id="UP001055219">
    <property type="component" value="Unassembled WGS sequence"/>
</dbReference>
<reference evidence="2" key="2">
    <citation type="submission" date="2022-07" db="EMBL/GenBank/DDBJ databases">
        <authorList>
            <person name="Goncalves M.F.M."/>
            <person name="Hilario S."/>
            <person name="Van De Peer Y."/>
            <person name="Esteves A.C."/>
            <person name="Alves A."/>
        </authorList>
    </citation>
    <scope>NUCLEOTIDE SEQUENCE</scope>
    <source>
        <strain evidence="2">MUM 19.33</strain>
    </source>
</reference>
<evidence type="ECO:0000313" key="2">
    <source>
        <dbReference type="EMBL" id="KAI6784645.1"/>
    </source>
</evidence>
<comment type="caution">
    <text evidence="2">The sequence shown here is derived from an EMBL/GenBank/DDBJ whole genome shotgun (WGS) entry which is preliminary data.</text>
</comment>
<sequence length="282" mass="31215">MKYNGMLISAVESMSEATVAAGQHPPQSRIFRELQNIQFGENRTKEEAKAQPRSAAKQTNKASDQPPRPRPLRKQHPEDEIGRYKHVQLVDVDFNFVQFGKGQQLVNQTLLLGPHELRDSEHLAEELANVYGLSEQDSLTLSRMTISSFLSTPDTGQQQEGSVKVGENLKLSDRLSHLNDKGKATVSDIPQFINKKGDSKASALARHFELLSREFEKERIRDRKKRSAGMRQPRAMPPTTAAANAIVEVYNDIDEASAGPNTSLLASNEEGAASDVEASLPE</sequence>
<reference evidence="2" key="1">
    <citation type="journal article" date="2021" name="J Fungi (Basel)">
        <title>Genomic and Metabolomic Analyses of the Marine Fungus Emericellopsis cladophorae: Insights into Saltwater Adaptability Mechanisms and Its Biosynthetic Potential.</title>
        <authorList>
            <person name="Goncalves M.F.M."/>
            <person name="Hilario S."/>
            <person name="Van de Peer Y."/>
            <person name="Esteves A.C."/>
            <person name="Alves A."/>
        </authorList>
    </citation>
    <scope>NUCLEOTIDE SEQUENCE</scope>
    <source>
        <strain evidence="2">MUM 19.33</strain>
    </source>
</reference>
<dbReference type="GeneID" id="75833168"/>
<name>A0A9P9Y7C0_9HYPO</name>
<protein>
    <submittedName>
        <fullName evidence="2">Uncharacterized protein</fullName>
    </submittedName>
</protein>
<dbReference type="AlphaFoldDB" id="A0A9P9Y7C0"/>
<proteinExistence type="predicted"/>
<gene>
    <name evidence="2" type="ORF">J7T54_006691</name>
</gene>
<feature type="region of interest" description="Disordered" evidence="1">
    <location>
        <begin position="41"/>
        <end position="80"/>
    </location>
</feature>
<accession>A0A9P9Y7C0</accession>
<evidence type="ECO:0000256" key="1">
    <source>
        <dbReference type="SAM" id="MobiDB-lite"/>
    </source>
</evidence>
<feature type="region of interest" description="Disordered" evidence="1">
    <location>
        <begin position="220"/>
        <end position="240"/>
    </location>
</feature>
<feature type="region of interest" description="Disordered" evidence="1">
    <location>
        <begin position="257"/>
        <end position="282"/>
    </location>
</feature>
<dbReference type="OrthoDB" id="10527022at2759"/>
<dbReference type="EMBL" id="JAGIXG020000004">
    <property type="protein sequence ID" value="KAI6784645.1"/>
    <property type="molecule type" value="Genomic_DNA"/>
</dbReference>